<evidence type="ECO:0000256" key="2">
    <source>
        <dbReference type="SAM" id="SignalP"/>
    </source>
</evidence>
<feature type="region of interest" description="Disordered" evidence="1">
    <location>
        <begin position="146"/>
        <end position="169"/>
    </location>
</feature>
<name>A0A1G4KLJ3_9SACH</name>
<sequence>MGWSRAGSLFSLPPTLWLFVPESGTLDVRVDCVCESVAQVYVIERHNRVVCLRREECVPSTAKVGEAGGICMSAAAVWPKEPWESRMVAMVHRIETVGFPPPATRSSATFRNVCHARVVQSDIWNSTYRVNEVHWNPIFTGTRNHDMPVQGDMTQIRGRSRIPGPKLLP</sequence>
<feature type="chain" id="PRO_5009236559" evidence="2">
    <location>
        <begin position="19"/>
        <end position="169"/>
    </location>
</feature>
<evidence type="ECO:0000313" key="4">
    <source>
        <dbReference type="Proteomes" id="UP000189911"/>
    </source>
</evidence>
<keyword evidence="2" id="KW-0732">Signal</keyword>
<dbReference type="AlphaFoldDB" id="A0A1G4KLJ3"/>
<gene>
    <name evidence="3" type="ORF">LANO_0H06832G</name>
</gene>
<dbReference type="Proteomes" id="UP000189911">
    <property type="component" value="Chromosome H"/>
</dbReference>
<keyword evidence="4" id="KW-1185">Reference proteome</keyword>
<reference evidence="4" key="1">
    <citation type="submission" date="2016-03" db="EMBL/GenBank/DDBJ databases">
        <authorList>
            <person name="Devillers Hugo."/>
        </authorList>
    </citation>
    <scope>NUCLEOTIDE SEQUENCE [LARGE SCALE GENOMIC DNA]</scope>
</reference>
<protein>
    <submittedName>
        <fullName evidence="3">LANO_0H06832g1_1</fullName>
    </submittedName>
</protein>
<accession>A0A1G4KLJ3</accession>
<evidence type="ECO:0000256" key="1">
    <source>
        <dbReference type="SAM" id="MobiDB-lite"/>
    </source>
</evidence>
<dbReference type="EMBL" id="LT598447">
    <property type="protein sequence ID" value="SCV05408.1"/>
    <property type="molecule type" value="Genomic_DNA"/>
</dbReference>
<proteinExistence type="predicted"/>
<evidence type="ECO:0000313" key="3">
    <source>
        <dbReference type="EMBL" id="SCV05408.1"/>
    </source>
</evidence>
<organism evidence="3 4">
    <name type="scientific">Lachancea nothofagi CBS 11611</name>
    <dbReference type="NCBI Taxonomy" id="1266666"/>
    <lineage>
        <taxon>Eukaryota</taxon>
        <taxon>Fungi</taxon>
        <taxon>Dikarya</taxon>
        <taxon>Ascomycota</taxon>
        <taxon>Saccharomycotina</taxon>
        <taxon>Saccharomycetes</taxon>
        <taxon>Saccharomycetales</taxon>
        <taxon>Saccharomycetaceae</taxon>
        <taxon>Lachancea</taxon>
    </lineage>
</organism>
<feature type="signal peptide" evidence="2">
    <location>
        <begin position="1"/>
        <end position="18"/>
    </location>
</feature>